<protein>
    <submittedName>
        <fullName evidence="2">DUF4148 domain-containing protein</fullName>
    </submittedName>
</protein>
<dbReference type="Pfam" id="PF13663">
    <property type="entry name" value="DUF4148"/>
    <property type="match status" value="2"/>
</dbReference>
<organism evidence="2 3">
    <name type="scientific">Pseudoduganella rivuli</name>
    <dbReference type="NCBI Taxonomy" id="2666085"/>
    <lineage>
        <taxon>Bacteria</taxon>
        <taxon>Pseudomonadati</taxon>
        <taxon>Pseudomonadota</taxon>
        <taxon>Betaproteobacteria</taxon>
        <taxon>Burkholderiales</taxon>
        <taxon>Oxalobacteraceae</taxon>
        <taxon>Telluria group</taxon>
        <taxon>Pseudoduganella</taxon>
    </lineage>
</organism>
<sequence>MKAKFFATATLLLATGAAFAQSDLDQFIHEAQQQKSTLTREQVKAEVLRARAAGELDFNEYNYPPVQPVASTLTREQVKAEVLAARANGELDFNEAQYGGYFDTRGSQRAQATLTATAKAKKAAQ</sequence>
<feature type="chain" id="PRO_5030543807" evidence="1">
    <location>
        <begin position="21"/>
        <end position="125"/>
    </location>
</feature>
<gene>
    <name evidence="2" type="ORF">GJ700_29255</name>
</gene>
<reference evidence="2 3" key="1">
    <citation type="submission" date="2019-11" db="EMBL/GenBank/DDBJ databases">
        <title>Novel species isolated from a subtropical stream in China.</title>
        <authorList>
            <person name="Lu H."/>
        </authorList>
    </citation>
    <scope>NUCLEOTIDE SEQUENCE [LARGE SCALE GENOMIC DNA]</scope>
    <source>
        <strain evidence="2 3">FT92W</strain>
    </source>
</reference>
<evidence type="ECO:0000256" key="1">
    <source>
        <dbReference type="SAM" id="SignalP"/>
    </source>
</evidence>
<keyword evidence="3" id="KW-1185">Reference proteome</keyword>
<comment type="caution">
    <text evidence="2">The sequence shown here is derived from an EMBL/GenBank/DDBJ whole genome shotgun (WGS) entry which is preliminary data.</text>
</comment>
<proteinExistence type="predicted"/>
<accession>A0A7X2ITN5</accession>
<dbReference type="EMBL" id="WKJJ01000024">
    <property type="protein sequence ID" value="MRV75808.1"/>
    <property type="molecule type" value="Genomic_DNA"/>
</dbReference>
<keyword evidence="1" id="KW-0732">Signal</keyword>
<dbReference type="RefSeq" id="WP_154380708.1">
    <property type="nucleotide sequence ID" value="NZ_WKJJ01000024.1"/>
</dbReference>
<dbReference type="InterPro" id="IPR025421">
    <property type="entry name" value="DUF4148"/>
</dbReference>
<name>A0A7X2ITN5_9BURK</name>
<evidence type="ECO:0000313" key="2">
    <source>
        <dbReference type="EMBL" id="MRV75808.1"/>
    </source>
</evidence>
<feature type="signal peptide" evidence="1">
    <location>
        <begin position="1"/>
        <end position="20"/>
    </location>
</feature>
<dbReference type="Proteomes" id="UP000446768">
    <property type="component" value="Unassembled WGS sequence"/>
</dbReference>
<evidence type="ECO:0000313" key="3">
    <source>
        <dbReference type="Proteomes" id="UP000446768"/>
    </source>
</evidence>
<dbReference type="AlphaFoldDB" id="A0A7X2ITN5"/>